<dbReference type="AlphaFoldDB" id="F0ZUV2"/>
<dbReference type="Pfam" id="PF03114">
    <property type="entry name" value="BAR"/>
    <property type="match status" value="1"/>
</dbReference>
<feature type="region of interest" description="Disordered" evidence="2">
    <location>
        <begin position="1"/>
        <end position="36"/>
    </location>
</feature>
<accession>F0ZUV2</accession>
<evidence type="ECO:0000259" key="3">
    <source>
        <dbReference type="PROSITE" id="PS51021"/>
    </source>
</evidence>
<evidence type="ECO:0000256" key="1">
    <source>
        <dbReference type="SAM" id="Coils"/>
    </source>
</evidence>
<dbReference type="RefSeq" id="XP_003291190.1">
    <property type="nucleotide sequence ID" value="XM_003291142.1"/>
</dbReference>
<proteinExistence type="predicted"/>
<dbReference type="eggNOG" id="ENOG502R61G">
    <property type="taxonomic scope" value="Eukaryota"/>
</dbReference>
<organism evidence="4 5">
    <name type="scientific">Dictyostelium purpureum</name>
    <name type="common">Slime mold</name>
    <dbReference type="NCBI Taxonomy" id="5786"/>
    <lineage>
        <taxon>Eukaryota</taxon>
        <taxon>Amoebozoa</taxon>
        <taxon>Evosea</taxon>
        <taxon>Eumycetozoa</taxon>
        <taxon>Dictyostelia</taxon>
        <taxon>Dictyosteliales</taxon>
        <taxon>Dictyosteliaceae</taxon>
        <taxon>Dictyostelium</taxon>
    </lineage>
</organism>
<name>F0ZUV2_DICPU</name>
<dbReference type="InterPro" id="IPR004148">
    <property type="entry name" value="BAR_dom"/>
</dbReference>
<dbReference type="InterPro" id="IPR027267">
    <property type="entry name" value="AH/BAR_dom_sf"/>
</dbReference>
<dbReference type="FunCoup" id="F0ZUV2">
    <property type="interactions" value="5"/>
</dbReference>
<gene>
    <name evidence="4" type="ORF">DICPUDRAFT_95312</name>
</gene>
<feature type="compositionally biased region" description="Basic and acidic residues" evidence="2">
    <location>
        <begin position="1"/>
        <end position="10"/>
    </location>
</feature>
<evidence type="ECO:0000313" key="4">
    <source>
        <dbReference type="EMBL" id="EGC32281.1"/>
    </source>
</evidence>
<feature type="domain" description="BAR" evidence="3">
    <location>
        <begin position="16"/>
        <end position="235"/>
    </location>
</feature>
<dbReference type="InParanoid" id="F0ZUV2"/>
<evidence type="ECO:0000256" key="2">
    <source>
        <dbReference type="SAM" id="MobiDB-lite"/>
    </source>
</evidence>
<feature type="coiled-coil region" evidence="1">
    <location>
        <begin position="151"/>
        <end position="185"/>
    </location>
</feature>
<dbReference type="EMBL" id="GL871201">
    <property type="protein sequence ID" value="EGC32281.1"/>
    <property type="molecule type" value="Genomic_DNA"/>
</dbReference>
<keyword evidence="1" id="KW-0175">Coiled coil</keyword>
<dbReference type="GeneID" id="10507377"/>
<dbReference type="OrthoDB" id="14167at2759"/>
<dbReference type="PROSITE" id="PS51021">
    <property type="entry name" value="BAR"/>
    <property type="match status" value="1"/>
</dbReference>
<keyword evidence="5" id="KW-1185">Reference proteome</keyword>
<reference evidence="5" key="1">
    <citation type="journal article" date="2011" name="Genome Biol.">
        <title>Comparative genomics of the social amoebae Dictyostelium discoideum and Dictyostelium purpureum.</title>
        <authorList>
            <consortium name="US DOE Joint Genome Institute (JGI-PGF)"/>
            <person name="Sucgang R."/>
            <person name="Kuo A."/>
            <person name="Tian X."/>
            <person name="Salerno W."/>
            <person name="Parikh A."/>
            <person name="Feasley C.L."/>
            <person name="Dalin E."/>
            <person name="Tu H."/>
            <person name="Huang E."/>
            <person name="Barry K."/>
            <person name="Lindquist E."/>
            <person name="Shapiro H."/>
            <person name="Bruce D."/>
            <person name="Schmutz J."/>
            <person name="Salamov A."/>
            <person name="Fey P."/>
            <person name="Gaudet P."/>
            <person name="Anjard C."/>
            <person name="Babu M.M."/>
            <person name="Basu S."/>
            <person name="Bushmanova Y."/>
            <person name="van der Wel H."/>
            <person name="Katoh-Kurasawa M."/>
            <person name="Dinh C."/>
            <person name="Coutinho P.M."/>
            <person name="Saito T."/>
            <person name="Elias M."/>
            <person name="Schaap P."/>
            <person name="Kay R.R."/>
            <person name="Henrissat B."/>
            <person name="Eichinger L."/>
            <person name="Rivero F."/>
            <person name="Putnam N.H."/>
            <person name="West C.M."/>
            <person name="Loomis W.F."/>
            <person name="Chisholm R.L."/>
            <person name="Shaulsky G."/>
            <person name="Strassmann J.E."/>
            <person name="Queller D.C."/>
            <person name="Kuspa A."/>
            <person name="Grigoriev I.V."/>
        </authorList>
    </citation>
    <scope>NUCLEOTIDE SEQUENCE [LARGE SCALE GENOMIC DNA]</scope>
    <source>
        <strain evidence="5">QSDP1</strain>
    </source>
</reference>
<dbReference type="OMA" id="ESHADND"/>
<evidence type="ECO:0000313" key="5">
    <source>
        <dbReference type="Proteomes" id="UP000001064"/>
    </source>
</evidence>
<dbReference type="GO" id="GO:0005737">
    <property type="term" value="C:cytoplasm"/>
    <property type="evidence" value="ECO:0007669"/>
    <property type="project" value="InterPro"/>
</dbReference>
<dbReference type="KEGG" id="dpp:DICPUDRAFT_95312"/>
<dbReference type="Proteomes" id="UP000001064">
    <property type="component" value="Unassembled WGS sequence"/>
</dbReference>
<feature type="compositionally biased region" description="Basic and acidic residues" evidence="2">
    <location>
        <begin position="19"/>
        <end position="36"/>
    </location>
</feature>
<dbReference type="Gene3D" id="1.20.1270.60">
    <property type="entry name" value="Arfaptin homology (AH) domain/BAR domain"/>
    <property type="match status" value="1"/>
</dbReference>
<dbReference type="STRING" id="5786.F0ZUV2"/>
<dbReference type="CDD" id="cd07307">
    <property type="entry name" value="BAR"/>
    <property type="match status" value="1"/>
</dbReference>
<protein>
    <recommendedName>
        <fullName evidence="3">BAR domain-containing protein</fullName>
    </recommendedName>
</protein>
<dbReference type="GO" id="GO:0005886">
    <property type="term" value="C:plasma membrane"/>
    <property type="evidence" value="ECO:0007669"/>
    <property type="project" value="EnsemblProtists"/>
</dbReference>
<dbReference type="VEuPathDB" id="AmoebaDB:DICPUDRAFT_95312"/>
<sequence length="235" mass="27029">MKNFMKKMDQVKQQTMEKMGNKESQADNDATKEQKDKLRVIKTEYKELYTVGKIYAQETEKSTQQGSQFADALAQFGSTFLSDEQVGVCLKNVGVQLKSVEQSRQNCNVNSVQCLVNPIGKFQDSEIKKARDTKHKQDQVRIRYDTALDRLNEAKKKNEANSLKVKGLENECEEIKVEYDAVTAEFNQVMEQLNIEMNKQLVAQLREYTLQQLAFYKQASALWAETAELLEDFRG</sequence>
<dbReference type="SUPFAM" id="SSF103657">
    <property type="entry name" value="BAR/IMD domain-like"/>
    <property type="match status" value="1"/>
</dbReference>